<feature type="compositionally biased region" description="Basic and acidic residues" evidence="1">
    <location>
        <begin position="8"/>
        <end position="25"/>
    </location>
</feature>
<protein>
    <submittedName>
        <fullName evidence="2">Uncharacterized protein</fullName>
    </submittedName>
</protein>
<gene>
    <name evidence="2" type="ORF">Cgig2_021662</name>
</gene>
<name>A0A9Q1QGJ0_9CARY</name>
<proteinExistence type="predicted"/>
<comment type="caution">
    <text evidence="2">The sequence shown here is derived from an EMBL/GenBank/DDBJ whole genome shotgun (WGS) entry which is preliminary data.</text>
</comment>
<sequence>MNDEEEQVNEKEHHNKGVEDEGKAEDQIGISKALFRDGRAATDLIITSSRRLAKVITELQELIPGARSPLKRVRKVATESVSDALIRDTPKRSKSRMPVIWQDSYESEGFLMQINAIEKYFVGSGDKVHDFPQFAIPSFSLGVSQEERATT</sequence>
<reference evidence="2" key="1">
    <citation type="submission" date="2022-04" db="EMBL/GenBank/DDBJ databases">
        <title>Carnegiea gigantea Genome sequencing and assembly v2.</title>
        <authorList>
            <person name="Copetti D."/>
            <person name="Sanderson M.J."/>
            <person name="Burquez A."/>
            <person name="Wojciechowski M.F."/>
        </authorList>
    </citation>
    <scope>NUCLEOTIDE SEQUENCE</scope>
    <source>
        <strain evidence="2">SGP5-SGP5p</strain>
        <tissue evidence="2">Aerial part</tissue>
    </source>
</reference>
<accession>A0A9Q1QGJ0</accession>
<dbReference type="EMBL" id="JAKOGI010000213">
    <property type="protein sequence ID" value="KAJ8439650.1"/>
    <property type="molecule type" value="Genomic_DNA"/>
</dbReference>
<evidence type="ECO:0000256" key="1">
    <source>
        <dbReference type="SAM" id="MobiDB-lite"/>
    </source>
</evidence>
<dbReference type="AlphaFoldDB" id="A0A9Q1QGJ0"/>
<evidence type="ECO:0000313" key="3">
    <source>
        <dbReference type="Proteomes" id="UP001153076"/>
    </source>
</evidence>
<feature type="region of interest" description="Disordered" evidence="1">
    <location>
        <begin position="1"/>
        <end position="25"/>
    </location>
</feature>
<dbReference type="Proteomes" id="UP001153076">
    <property type="component" value="Unassembled WGS sequence"/>
</dbReference>
<evidence type="ECO:0000313" key="2">
    <source>
        <dbReference type="EMBL" id="KAJ8439650.1"/>
    </source>
</evidence>
<keyword evidence="3" id="KW-1185">Reference proteome</keyword>
<organism evidence="2 3">
    <name type="scientific">Carnegiea gigantea</name>
    <dbReference type="NCBI Taxonomy" id="171969"/>
    <lineage>
        <taxon>Eukaryota</taxon>
        <taxon>Viridiplantae</taxon>
        <taxon>Streptophyta</taxon>
        <taxon>Embryophyta</taxon>
        <taxon>Tracheophyta</taxon>
        <taxon>Spermatophyta</taxon>
        <taxon>Magnoliopsida</taxon>
        <taxon>eudicotyledons</taxon>
        <taxon>Gunneridae</taxon>
        <taxon>Pentapetalae</taxon>
        <taxon>Caryophyllales</taxon>
        <taxon>Cactineae</taxon>
        <taxon>Cactaceae</taxon>
        <taxon>Cactoideae</taxon>
        <taxon>Echinocereeae</taxon>
        <taxon>Carnegiea</taxon>
    </lineage>
</organism>